<proteinExistence type="predicted"/>
<name>A0ABU3Y8I2_9SPHN</name>
<evidence type="ECO:0000313" key="1">
    <source>
        <dbReference type="EMBL" id="MDV3457684.1"/>
    </source>
</evidence>
<accession>A0ABU3Y8I2</accession>
<sequence>MLKSEQQLSALADSLAADGVPTDLVNWLIKLKLLIGVPFNYLVPDNSFLPAETIRFFTLDANWINALTDGALSIGRHYNGADAKPVTLYSEQAHMLRAHNDPSMRLGNRRRAQLGLADDPPNTALASAVRSGFMLNSAAVSGWKNMDVAGYAAGSSPFDYENNPQTPASAVTPLKVLRLVRLSPTVLFGIFEGELFELVLHQPPEAIHFGFETINPSGTPNGVTKNLRVPTTSWDDPDTSYDADTHQGVSIDNVFVNPDDRVLDMMAMSKGLAAALAAITTNGANGAPGYYSATPADANFKDHLVSSDFGLEMVHGVGLVSFINE</sequence>
<dbReference type="RefSeq" id="WP_317226816.1">
    <property type="nucleotide sequence ID" value="NZ_JAWJEJ010000001.1"/>
</dbReference>
<evidence type="ECO:0008006" key="3">
    <source>
        <dbReference type="Google" id="ProtNLM"/>
    </source>
</evidence>
<comment type="caution">
    <text evidence="1">The sequence shown here is derived from an EMBL/GenBank/DDBJ whole genome shotgun (WGS) entry which is preliminary data.</text>
</comment>
<keyword evidence="2" id="KW-1185">Reference proteome</keyword>
<gene>
    <name evidence="1" type="ORF">RZN05_11865</name>
</gene>
<organism evidence="1 2">
    <name type="scientific">Sphingomonas agrestis</name>
    <dbReference type="NCBI Taxonomy" id="3080540"/>
    <lineage>
        <taxon>Bacteria</taxon>
        <taxon>Pseudomonadati</taxon>
        <taxon>Pseudomonadota</taxon>
        <taxon>Alphaproteobacteria</taxon>
        <taxon>Sphingomonadales</taxon>
        <taxon>Sphingomonadaceae</taxon>
        <taxon>Sphingomonas</taxon>
    </lineage>
</organism>
<evidence type="ECO:0000313" key="2">
    <source>
        <dbReference type="Proteomes" id="UP001273531"/>
    </source>
</evidence>
<dbReference type="EMBL" id="JAWJEJ010000001">
    <property type="protein sequence ID" value="MDV3457684.1"/>
    <property type="molecule type" value="Genomic_DNA"/>
</dbReference>
<reference evidence="1 2" key="1">
    <citation type="submission" date="2023-10" db="EMBL/GenBank/DDBJ databases">
        <title>Sphingomonas sp. HF-S4 16S ribosomal RNA gene Genome sequencing and assembly.</title>
        <authorList>
            <person name="Lee H."/>
        </authorList>
    </citation>
    <scope>NUCLEOTIDE SEQUENCE [LARGE SCALE GENOMIC DNA]</scope>
    <source>
        <strain evidence="1 2">HF-S4</strain>
    </source>
</reference>
<dbReference type="Proteomes" id="UP001273531">
    <property type="component" value="Unassembled WGS sequence"/>
</dbReference>
<protein>
    <recommendedName>
        <fullName evidence="3">Major capsid protein</fullName>
    </recommendedName>
</protein>